<dbReference type="GO" id="GO:0003677">
    <property type="term" value="F:DNA binding"/>
    <property type="evidence" value="ECO:0007669"/>
    <property type="project" value="UniProtKB-UniRule"/>
</dbReference>
<evidence type="ECO:0000313" key="5">
    <source>
        <dbReference type="Proteomes" id="UP000183299"/>
    </source>
</evidence>
<gene>
    <name evidence="4" type="ORF">SAMN04488138_11228</name>
</gene>
<dbReference type="OrthoDB" id="9808189at2"/>
<dbReference type="AlphaFoldDB" id="A0A1I3US35"/>
<keyword evidence="5" id="KW-1185">Reference proteome</keyword>
<evidence type="ECO:0000256" key="1">
    <source>
        <dbReference type="ARBA" id="ARBA00023125"/>
    </source>
</evidence>
<dbReference type="InterPro" id="IPR001647">
    <property type="entry name" value="HTH_TetR"/>
</dbReference>
<dbReference type="SUPFAM" id="SSF46689">
    <property type="entry name" value="Homeodomain-like"/>
    <property type="match status" value="1"/>
</dbReference>
<dbReference type="PANTHER" id="PTHR43479:SF11">
    <property type="entry name" value="ACREF_ENVCD OPERON REPRESSOR-RELATED"/>
    <property type="match status" value="1"/>
</dbReference>
<name>A0A1I3US35_9RHOB</name>
<dbReference type="InterPro" id="IPR009057">
    <property type="entry name" value="Homeodomain-like_sf"/>
</dbReference>
<evidence type="ECO:0000259" key="3">
    <source>
        <dbReference type="PROSITE" id="PS50977"/>
    </source>
</evidence>
<feature type="domain" description="HTH tetR-type" evidence="3">
    <location>
        <begin position="21"/>
        <end position="81"/>
    </location>
</feature>
<dbReference type="EMBL" id="FORY01000012">
    <property type="protein sequence ID" value="SFJ84826.1"/>
    <property type="molecule type" value="Genomic_DNA"/>
</dbReference>
<keyword evidence="1 2" id="KW-0238">DNA-binding</keyword>
<dbReference type="GeneID" id="98666011"/>
<proteinExistence type="predicted"/>
<reference evidence="4 5" key="1">
    <citation type="submission" date="2016-10" db="EMBL/GenBank/DDBJ databases">
        <authorList>
            <person name="de Groot N.N."/>
        </authorList>
    </citation>
    <scope>NUCLEOTIDE SEQUENCE [LARGE SCALE GENOMIC DNA]</scope>
    <source>
        <strain evidence="4 5">CGMCC 1.8891</strain>
    </source>
</reference>
<accession>A0A1I3US35</accession>
<evidence type="ECO:0000313" key="4">
    <source>
        <dbReference type="EMBL" id="SFJ84826.1"/>
    </source>
</evidence>
<dbReference type="Pfam" id="PF00440">
    <property type="entry name" value="TetR_N"/>
    <property type="match status" value="1"/>
</dbReference>
<dbReference type="PROSITE" id="PS50977">
    <property type="entry name" value="HTH_TETR_2"/>
    <property type="match status" value="1"/>
</dbReference>
<dbReference type="STRING" id="576117.SAMN04488138_11228"/>
<organism evidence="4 5">
    <name type="scientific">Celeribacter halophilus</name>
    <dbReference type="NCBI Taxonomy" id="576117"/>
    <lineage>
        <taxon>Bacteria</taxon>
        <taxon>Pseudomonadati</taxon>
        <taxon>Pseudomonadota</taxon>
        <taxon>Alphaproteobacteria</taxon>
        <taxon>Rhodobacterales</taxon>
        <taxon>Roseobacteraceae</taxon>
        <taxon>Celeribacter</taxon>
    </lineage>
</organism>
<feature type="DNA-binding region" description="H-T-H motif" evidence="2">
    <location>
        <begin position="44"/>
        <end position="63"/>
    </location>
</feature>
<dbReference type="InterPro" id="IPR050624">
    <property type="entry name" value="HTH-type_Tx_Regulator"/>
</dbReference>
<evidence type="ECO:0000256" key="2">
    <source>
        <dbReference type="PROSITE-ProRule" id="PRU00335"/>
    </source>
</evidence>
<protein>
    <submittedName>
        <fullName evidence="4">Transcriptional regulator, TetR family</fullName>
    </submittedName>
</protein>
<dbReference type="Proteomes" id="UP000183299">
    <property type="component" value="Unassembled WGS sequence"/>
</dbReference>
<dbReference type="PANTHER" id="PTHR43479">
    <property type="entry name" value="ACREF/ENVCD OPERON REPRESSOR-RELATED"/>
    <property type="match status" value="1"/>
</dbReference>
<dbReference type="RefSeq" id="WP_066600427.1">
    <property type="nucleotide sequence ID" value="NZ_FORY01000012.1"/>
</dbReference>
<sequence>MSESLDDVLDHRTRVGQARRQKMLDRLIEASIMVFAERGLNGTVIDHVVRCAGVSRGTFYNYFDTIEDALETARIALGREVVLLVNDTVDAELPPAKRVALSLHVFIELARQHSLLLEFSARLGRHSFSFGSVLCQVEPGFHADGVQSGAFRDVPEELILDMLEVGTIAILGRVMAGEEVDVEAFVAAMLRVYGLGFEESVEAAMRPDPLVLPSIPDDSLLARGSVAWAKSHP</sequence>
<dbReference type="Gene3D" id="1.10.357.10">
    <property type="entry name" value="Tetracycline Repressor, domain 2"/>
    <property type="match status" value="1"/>
</dbReference>
<dbReference type="PRINTS" id="PR00455">
    <property type="entry name" value="HTHTETR"/>
</dbReference>